<reference evidence="3" key="2">
    <citation type="submission" date="2015-01" db="EMBL/GenBank/DDBJ databases">
        <title>Evolutionary Origins and Diversification of the Mycorrhizal Mutualists.</title>
        <authorList>
            <consortium name="DOE Joint Genome Institute"/>
            <consortium name="Mycorrhizal Genomics Consortium"/>
            <person name="Kohler A."/>
            <person name="Kuo A."/>
            <person name="Nagy L.G."/>
            <person name="Floudas D."/>
            <person name="Copeland A."/>
            <person name="Barry K.W."/>
            <person name="Cichocki N."/>
            <person name="Veneault-Fourrey C."/>
            <person name="LaButti K."/>
            <person name="Lindquist E.A."/>
            <person name="Lipzen A."/>
            <person name="Lundell T."/>
            <person name="Morin E."/>
            <person name="Murat C."/>
            <person name="Riley R."/>
            <person name="Ohm R."/>
            <person name="Sun H."/>
            <person name="Tunlid A."/>
            <person name="Henrissat B."/>
            <person name="Grigoriev I.V."/>
            <person name="Hibbett D.S."/>
            <person name="Martin F."/>
        </authorList>
    </citation>
    <scope>NUCLEOTIDE SEQUENCE [LARGE SCALE GENOMIC DNA]</scope>
    <source>
        <strain evidence="3">h7</strain>
    </source>
</reference>
<evidence type="ECO:0000256" key="1">
    <source>
        <dbReference type="SAM" id="MobiDB-lite"/>
    </source>
</evidence>
<feature type="compositionally biased region" description="Polar residues" evidence="1">
    <location>
        <begin position="117"/>
        <end position="132"/>
    </location>
</feature>
<dbReference type="HOGENOM" id="CLU_924552_0_0_1"/>
<name>A0A0C3CUM6_HEBCY</name>
<accession>A0A0C3CUM6</accession>
<feature type="compositionally biased region" description="Polar residues" evidence="1">
    <location>
        <begin position="49"/>
        <end position="63"/>
    </location>
</feature>
<dbReference type="AlphaFoldDB" id="A0A0C3CUM6"/>
<proteinExistence type="predicted"/>
<protein>
    <submittedName>
        <fullName evidence="2">Uncharacterized protein</fullName>
    </submittedName>
</protein>
<organism evidence="2 3">
    <name type="scientific">Hebeloma cylindrosporum</name>
    <dbReference type="NCBI Taxonomy" id="76867"/>
    <lineage>
        <taxon>Eukaryota</taxon>
        <taxon>Fungi</taxon>
        <taxon>Dikarya</taxon>
        <taxon>Basidiomycota</taxon>
        <taxon>Agaricomycotina</taxon>
        <taxon>Agaricomycetes</taxon>
        <taxon>Agaricomycetidae</taxon>
        <taxon>Agaricales</taxon>
        <taxon>Agaricineae</taxon>
        <taxon>Hymenogastraceae</taxon>
        <taxon>Hebeloma</taxon>
    </lineage>
</organism>
<feature type="region of interest" description="Disordered" evidence="1">
    <location>
        <begin position="268"/>
        <end position="301"/>
    </location>
</feature>
<feature type="compositionally biased region" description="Polar residues" evidence="1">
    <location>
        <begin position="285"/>
        <end position="301"/>
    </location>
</feature>
<evidence type="ECO:0000313" key="2">
    <source>
        <dbReference type="EMBL" id="KIM47824.1"/>
    </source>
</evidence>
<feature type="compositionally biased region" description="Basic and acidic residues" evidence="1">
    <location>
        <begin position="206"/>
        <end position="215"/>
    </location>
</feature>
<dbReference type="OrthoDB" id="3068959at2759"/>
<evidence type="ECO:0000313" key="3">
    <source>
        <dbReference type="Proteomes" id="UP000053424"/>
    </source>
</evidence>
<keyword evidence="3" id="KW-1185">Reference proteome</keyword>
<feature type="compositionally biased region" description="Polar residues" evidence="1">
    <location>
        <begin position="216"/>
        <end position="231"/>
    </location>
</feature>
<feature type="region of interest" description="Disordered" evidence="1">
    <location>
        <begin position="24"/>
        <end position="241"/>
    </location>
</feature>
<dbReference type="EMBL" id="KN831769">
    <property type="protein sequence ID" value="KIM47824.1"/>
    <property type="molecule type" value="Genomic_DNA"/>
</dbReference>
<gene>
    <name evidence="2" type="ORF">M413DRAFT_210319</name>
</gene>
<reference evidence="2 3" key="1">
    <citation type="submission" date="2014-04" db="EMBL/GenBank/DDBJ databases">
        <authorList>
            <consortium name="DOE Joint Genome Institute"/>
            <person name="Kuo A."/>
            <person name="Gay G."/>
            <person name="Dore J."/>
            <person name="Kohler A."/>
            <person name="Nagy L.G."/>
            <person name="Floudas D."/>
            <person name="Copeland A."/>
            <person name="Barry K.W."/>
            <person name="Cichocki N."/>
            <person name="Veneault-Fourrey C."/>
            <person name="LaButti K."/>
            <person name="Lindquist E.A."/>
            <person name="Lipzen A."/>
            <person name="Lundell T."/>
            <person name="Morin E."/>
            <person name="Murat C."/>
            <person name="Sun H."/>
            <person name="Tunlid A."/>
            <person name="Henrissat B."/>
            <person name="Grigoriev I.V."/>
            <person name="Hibbett D.S."/>
            <person name="Martin F."/>
            <person name="Nordberg H.P."/>
            <person name="Cantor M.N."/>
            <person name="Hua S.X."/>
        </authorList>
    </citation>
    <scope>NUCLEOTIDE SEQUENCE [LARGE SCALE GENOMIC DNA]</scope>
    <source>
        <strain evidence="3">h7</strain>
    </source>
</reference>
<dbReference type="Proteomes" id="UP000053424">
    <property type="component" value="Unassembled WGS sequence"/>
</dbReference>
<sequence length="301" mass="33124">MAMLEPELSLVDVTIISPPEIYLHTESPGEAQEFDPYDPIHMKKEHSRTPSPLDSTPQLNSREPSPLPRTPGEAIQDPDKAHEVLTFSAEPPISQAPPPYSRTTVDSEISHHPQPPSNAHQASGNSQAQSRIHTPEPAPSMRSNGPARSDESGHSSHGFKGSHDNLPSQNPSIIQPPKEAPQDIQPMLPIRRERNRVQLQPLAPSNRDRERDGKSTHQSISTHSSGQSRHNLQPPPHRHLPKRLVMPAPLNNNGMISSPPQRVYQPLPPAARFPQQMGTIPPSITRASFPTGSNVITAYPR</sequence>